<keyword evidence="2" id="KW-1185">Reference proteome</keyword>
<dbReference type="RefSeq" id="WP_260559085.1">
    <property type="nucleotide sequence ID" value="NZ_BAABEC010000059.1"/>
</dbReference>
<gene>
    <name evidence="1" type="ORF">N0D28_08385</name>
</gene>
<dbReference type="Proteomes" id="UP001060261">
    <property type="component" value="Chromosome"/>
</dbReference>
<protein>
    <submittedName>
        <fullName evidence="1">Uncharacterized protein</fullName>
    </submittedName>
</protein>
<evidence type="ECO:0000313" key="1">
    <source>
        <dbReference type="EMBL" id="UWX62790.1"/>
    </source>
</evidence>
<proteinExistence type="predicted"/>
<organism evidence="1 2">
    <name type="scientific">Deinococcus rubellus</name>
    <dbReference type="NCBI Taxonomy" id="1889240"/>
    <lineage>
        <taxon>Bacteria</taxon>
        <taxon>Thermotogati</taxon>
        <taxon>Deinococcota</taxon>
        <taxon>Deinococci</taxon>
        <taxon>Deinococcales</taxon>
        <taxon>Deinococcaceae</taxon>
        <taxon>Deinococcus</taxon>
    </lineage>
</organism>
<sequence>MAIWKYKHDRGGDASALSVSITVDGRHGVIGLNGIAPASGFPDAAIDSTGNLKAFDGTTFSDFVSGAARPGIDPDPDTYRLTVRKGGLPISSVTFQPVLSSSTATELDINALVTVGKALTATPEQLINLAQATALVPQMTQSLADSAQSRDEMLAANKTFPYLTDVARNADLANRANGDVARTVTSTGFAYHLKQAGAWTPYGFPLVNPEGAALAVNFIPGLNRGLAAANSASYNAGKLQDLVLEGRDTGRAILIPLEQITVSAPIYIGANVKIVSDGHGMGAGYRNTSPVTQRTIPKPQINYTGSGYAFRPETDALYMTGLEVKGLAFTTTSGLGAVDLSQFQMANIEACSFSVLNADPLAYALKLDGTVTGNYWNTIQRCAFHGGSNLGSGVLLTGGQTDGANGNRVLHSRFMKLRRGVTVDHPLTAYTFIENNYFEFTDIHIEANGLVSAAFNNHESKGLPSRGSAYSIRAGGRQSVIVHNNRVAEWLEFLTLDVGVSDALLTYVSHADQGPEGVIGRNNLPGLKQKAVLFADSTTVTRDVQALPAATTITERENQNAPITANKRTKERYRLNTTDPDPTKWVNEIGWSIDDQTGLETKRAANAGALLANGFCSGNPNLNPVGGVVGYGIGSMLRDTTTGRIYTKRTGFSSGTGWGAVGSDSTSINNAGAGGAIVLGVGYEWADNLTATLYNNGSAWTNATLPAPKYNGQRLTVIALQGLTLTAGSTIMPATDIPMTINQLMQCVGFNGTWRKVG</sequence>
<name>A0ABY5YCK9_9DEIO</name>
<accession>A0ABY5YCK9</accession>
<dbReference type="EMBL" id="CP104213">
    <property type="protein sequence ID" value="UWX62790.1"/>
    <property type="molecule type" value="Genomic_DNA"/>
</dbReference>
<dbReference type="InterPro" id="IPR011050">
    <property type="entry name" value="Pectin_lyase_fold/virulence"/>
</dbReference>
<dbReference type="SUPFAM" id="SSF51126">
    <property type="entry name" value="Pectin lyase-like"/>
    <property type="match status" value="1"/>
</dbReference>
<reference evidence="1" key="1">
    <citation type="submission" date="2022-09" db="EMBL/GenBank/DDBJ databases">
        <title>genome sequence of Deinococcus rubellus.</title>
        <authorList>
            <person name="Srinivasan S."/>
        </authorList>
    </citation>
    <scope>NUCLEOTIDE SEQUENCE</scope>
    <source>
        <strain evidence="1">Ant6</strain>
    </source>
</reference>
<evidence type="ECO:0000313" key="2">
    <source>
        <dbReference type="Proteomes" id="UP001060261"/>
    </source>
</evidence>